<comment type="caution">
    <text evidence="2">The sequence shown here is derived from an EMBL/GenBank/DDBJ whole genome shotgun (WGS) entry which is preliminary data.</text>
</comment>
<evidence type="ECO:0000313" key="2">
    <source>
        <dbReference type="EMBL" id="MCD7472289.1"/>
    </source>
</evidence>
<gene>
    <name evidence="2" type="ORF">HAX54_013351</name>
</gene>
<organism evidence="2 3">
    <name type="scientific">Datura stramonium</name>
    <name type="common">Jimsonweed</name>
    <name type="synonym">Common thornapple</name>
    <dbReference type="NCBI Taxonomy" id="4076"/>
    <lineage>
        <taxon>Eukaryota</taxon>
        <taxon>Viridiplantae</taxon>
        <taxon>Streptophyta</taxon>
        <taxon>Embryophyta</taxon>
        <taxon>Tracheophyta</taxon>
        <taxon>Spermatophyta</taxon>
        <taxon>Magnoliopsida</taxon>
        <taxon>eudicotyledons</taxon>
        <taxon>Gunneridae</taxon>
        <taxon>Pentapetalae</taxon>
        <taxon>asterids</taxon>
        <taxon>lamiids</taxon>
        <taxon>Solanales</taxon>
        <taxon>Solanaceae</taxon>
        <taxon>Solanoideae</taxon>
        <taxon>Datureae</taxon>
        <taxon>Datura</taxon>
    </lineage>
</organism>
<feature type="region of interest" description="Disordered" evidence="1">
    <location>
        <begin position="1"/>
        <end position="27"/>
    </location>
</feature>
<keyword evidence="3" id="KW-1185">Reference proteome</keyword>
<sequence>MAPERHKRSSSMAKGAPTRRFGAKPVEPHGLTWDKVRELGLSYIFAEPGGCNLTL</sequence>
<name>A0ABS8TL73_DATST</name>
<dbReference type="Proteomes" id="UP000823775">
    <property type="component" value="Unassembled WGS sequence"/>
</dbReference>
<proteinExistence type="predicted"/>
<feature type="non-terminal residue" evidence="2">
    <location>
        <position position="55"/>
    </location>
</feature>
<reference evidence="2 3" key="1">
    <citation type="journal article" date="2021" name="BMC Genomics">
        <title>Datura genome reveals duplications of psychoactive alkaloid biosynthetic genes and high mutation rate following tissue culture.</title>
        <authorList>
            <person name="Rajewski A."/>
            <person name="Carter-House D."/>
            <person name="Stajich J."/>
            <person name="Litt A."/>
        </authorList>
    </citation>
    <scope>NUCLEOTIDE SEQUENCE [LARGE SCALE GENOMIC DNA]</scope>
    <source>
        <strain evidence="2">AR-01</strain>
    </source>
</reference>
<dbReference type="EMBL" id="JACEIK010001802">
    <property type="protein sequence ID" value="MCD7472289.1"/>
    <property type="molecule type" value="Genomic_DNA"/>
</dbReference>
<accession>A0ABS8TL73</accession>
<protein>
    <submittedName>
        <fullName evidence="2">Uncharacterized protein</fullName>
    </submittedName>
</protein>
<evidence type="ECO:0000256" key="1">
    <source>
        <dbReference type="SAM" id="MobiDB-lite"/>
    </source>
</evidence>
<evidence type="ECO:0000313" key="3">
    <source>
        <dbReference type="Proteomes" id="UP000823775"/>
    </source>
</evidence>